<evidence type="ECO:0000313" key="5">
    <source>
        <dbReference type="Proteomes" id="UP000008237"/>
    </source>
</evidence>
<keyword evidence="5" id="KW-1185">Reference proteome</keyword>
<protein>
    <submittedName>
        <fullName evidence="4">SAPS domain family member 2</fullName>
    </submittedName>
</protein>
<accession>E2BZ23</accession>
<dbReference type="InterPro" id="IPR007587">
    <property type="entry name" value="SAPS"/>
</dbReference>
<dbReference type="Proteomes" id="UP000008237">
    <property type="component" value="Unassembled WGS sequence"/>
</dbReference>
<dbReference type="OMA" id="CCNERIR"/>
<dbReference type="InParanoid" id="E2BZ23"/>
<organism evidence="5">
    <name type="scientific">Harpegnathos saltator</name>
    <name type="common">Jerdon's jumping ant</name>
    <dbReference type="NCBI Taxonomy" id="610380"/>
    <lineage>
        <taxon>Eukaryota</taxon>
        <taxon>Metazoa</taxon>
        <taxon>Ecdysozoa</taxon>
        <taxon>Arthropoda</taxon>
        <taxon>Hexapoda</taxon>
        <taxon>Insecta</taxon>
        <taxon>Pterygota</taxon>
        <taxon>Neoptera</taxon>
        <taxon>Endopterygota</taxon>
        <taxon>Hymenoptera</taxon>
        <taxon>Apocrita</taxon>
        <taxon>Aculeata</taxon>
        <taxon>Formicoidea</taxon>
        <taxon>Formicidae</taxon>
        <taxon>Ponerinae</taxon>
        <taxon>Ponerini</taxon>
        <taxon>Harpegnathos</taxon>
    </lineage>
</organism>
<dbReference type="PANTHER" id="PTHR12634:SF8">
    <property type="entry name" value="FIERY MOUNTAIN, ISOFORM D"/>
    <property type="match status" value="1"/>
</dbReference>
<dbReference type="EMBL" id="GL451549">
    <property type="protein sequence ID" value="EFN79062.1"/>
    <property type="molecule type" value="Genomic_DNA"/>
</dbReference>
<dbReference type="OrthoDB" id="295029at2759"/>
<keyword evidence="2" id="KW-0131">Cell cycle</keyword>
<feature type="region of interest" description="Disordered" evidence="3">
    <location>
        <begin position="690"/>
        <end position="755"/>
    </location>
</feature>
<dbReference type="FunCoup" id="E2BZ23">
    <property type="interactions" value="1354"/>
</dbReference>
<dbReference type="GO" id="GO:0019888">
    <property type="term" value="F:protein phosphatase regulator activity"/>
    <property type="evidence" value="ECO:0007669"/>
    <property type="project" value="TreeGrafter"/>
</dbReference>
<sequence>MNSPPGRKDEWRNEFPRLRVRSRPRASSLSNGYDVPVASHERGHERKWWFAYGGGGSRGGSLAVVTTVETTADVTLHELMDEEDILQECKSQNKKLVEYLTRPAVMEELVTLTTKEPSMDIEERWRYKYPNVACELLTCDVPTLNEKLAGDEALLAKLYSFIDTDQPLNPLLASFFSKTLGVLVARKSDQNWYSYQFTCLQVLEFLKSRQKCVDLLLRHLETSAIMDLVLKLVTQVEGSDMRQNILNWLDSQHLVQRLVKLLAPTSEPAKHANAAQLLCDMVMAARDTQRTSTERADPDPILNTLESGETVSLLLETILTGEKLESSIIGGIQVLLVLLGQKANNALNEGDVHIYSEDVADNEQRIKISDATLPYLEHLHKLLLDPPYKPAVKTTVGLLECPLGNTRLHVAKLLMALLSTENLKIHESLANLGTFQTLLDLFFKYTWNNFLHTQVQQCLALAINCGHRDTNDIIYSNIFIKCKLIDRILEAWDKNESKQNKENGVRQGYMGHLINIANDIVSQCEKSNILNSFLKNNLSSECLSKWEKLVSTQLVEINKIHQTVMMGDQNQVYLMNSDENPDEYNSYSQEAYIQQMYTNYQGQQITPPFIENFGFHDDEFNDGDDALHNPVDQLTTLAFTLSEEDLDKREDMFNKLCQQKQKAGLEDCGGGVEWGDEGELTFQTVVDKRDWHSKQQHQDSSSSDEDDEDARDMHMEVDTTDPWDTTEPLTSNTALPPVNPWDVVPSEPVESTGWANFDNFENSLSIENAASEDKKQCDDELKEKMSEAATDLKEKDTTTSESSVVDGDEKSTDTANVEVTGPVVPSNAETNLNSKSDEDKNANPSKPPVANRYL</sequence>
<feature type="compositionally biased region" description="Basic and acidic residues" evidence="3">
    <location>
        <begin position="771"/>
        <end position="798"/>
    </location>
</feature>
<proteinExistence type="inferred from homology"/>
<gene>
    <name evidence="4" type="ORF">EAI_03845</name>
</gene>
<dbReference type="PANTHER" id="PTHR12634">
    <property type="entry name" value="SIT4 YEAST -ASSOCIATING PROTEIN-RELATED"/>
    <property type="match status" value="1"/>
</dbReference>
<dbReference type="GO" id="GO:0019903">
    <property type="term" value="F:protein phosphatase binding"/>
    <property type="evidence" value="ECO:0007669"/>
    <property type="project" value="InterPro"/>
</dbReference>
<comment type="similarity">
    <text evidence="1">Belongs to the SAPS family.</text>
</comment>
<feature type="region of interest" description="Disordered" evidence="3">
    <location>
        <begin position="771"/>
        <end position="854"/>
    </location>
</feature>
<evidence type="ECO:0000256" key="2">
    <source>
        <dbReference type="ARBA" id="ARBA00023306"/>
    </source>
</evidence>
<dbReference type="GO" id="GO:0005829">
    <property type="term" value="C:cytosol"/>
    <property type="evidence" value="ECO:0007669"/>
    <property type="project" value="TreeGrafter"/>
</dbReference>
<dbReference type="GO" id="GO:0005634">
    <property type="term" value="C:nucleus"/>
    <property type="evidence" value="ECO:0007669"/>
    <property type="project" value="TreeGrafter"/>
</dbReference>
<dbReference type="AlphaFoldDB" id="E2BZ23"/>
<name>E2BZ23_HARSA</name>
<reference evidence="4 5" key="1">
    <citation type="journal article" date="2010" name="Science">
        <title>Genomic comparison of the ants Camponotus floridanus and Harpegnathos saltator.</title>
        <authorList>
            <person name="Bonasio R."/>
            <person name="Zhang G."/>
            <person name="Ye C."/>
            <person name="Mutti N.S."/>
            <person name="Fang X."/>
            <person name="Qin N."/>
            <person name="Donahue G."/>
            <person name="Yang P."/>
            <person name="Li Q."/>
            <person name="Li C."/>
            <person name="Zhang P."/>
            <person name="Huang Z."/>
            <person name="Berger S.L."/>
            <person name="Reinberg D."/>
            <person name="Wang J."/>
            <person name="Liebig J."/>
        </authorList>
    </citation>
    <scope>NUCLEOTIDE SEQUENCE [LARGE SCALE GENOMIC DNA]</scope>
    <source>
        <strain evidence="4 5">R22 G/1</strain>
    </source>
</reference>
<evidence type="ECO:0000256" key="3">
    <source>
        <dbReference type="SAM" id="MobiDB-lite"/>
    </source>
</evidence>
<dbReference type="STRING" id="610380.E2BZ23"/>
<evidence type="ECO:0000256" key="1">
    <source>
        <dbReference type="ARBA" id="ARBA00006180"/>
    </source>
</evidence>
<evidence type="ECO:0000313" key="4">
    <source>
        <dbReference type="EMBL" id="EFN79062.1"/>
    </source>
</evidence>
<dbReference type="Pfam" id="PF04499">
    <property type="entry name" value="SAPS"/>
    <property type="match status" value="1"/>
</dbReference>